<dbReference type="GO" id="GO:0005524">
    <property type="term" value="F:ATP binding"/>
    <property type="evidence" value="ECO:0007669"/>
    <property type="project" value="UniProtKB-KW"/>
</dbReference>
<evidence type="ECO:0000256" key="6">
    <source>
        <dbReference type="ARBA" id="ARBA00023136"/>
    </source>
</evidence>
<dbReference type="EMBL" id="CAJOAY010029272">
    <property type="protein sequence ID" value="CAF4411693.1"/>
    <property type="molecule type" value="Genomic_DNA"/>
</dbReference>
<dbReference type="GO" id="GO:0016020">
    <property type="term" value="C:membrane"/>
    <property type="evidence" value="ECO:0007669"/>
    <property type="project" value="InterPro"/>
</dbReference>
<dbReference type="InterPro" id="IPR050173">
    <property type="entry name" value="ABC_transporter_C-like"/>
</dbReference>
<dbReference type="Gene3D" id="1.20.1560.10">
    <property type="entry name" value="ABC transporter type 1, transmembrane domain"/>
    <property type="match status" value="1"/>
</dbReference>
<evidence type="ECO:0000259" key="8">
    <source>
        <dbReference type="PROSITE" id="PS50929"/>
    </source>
</evidence>
<gene>
    <name evidence="9" type="ORF">OKA104_LOCUS51983</name>
</gene>
<evidence type="ECO:0000256" key="7">
    <source>
        <dbReference type="SAM" id="Phobius"/>
    </source>
</evidence>
<name>A0A820PXR1_9BILA</name>
<keyword evidence="3" id="KW-0547">Nucleotide-binding</keyword>
<dbReference type="AlphaFoldDB" id="A0A820PXR1"/>
<dbReference type="InterPro" id="IPR011527">
    <property type="entry name" value="ABC1_TM_dom"/>
</dbReference>
<evidence type="ECO:0000256" key="5">
    <source>
        <dbReference type="ARBA" id="ARBA00022989"/>
    </source>
</evidence>
<evidence type="ECO:0000256" key="2">
    <source>
        <dbReference type="ARBA" id="ARBA00022692"/>
    </source>
</evidence>
<dbReference type="PROSITE" id="PS50929">
    <property type="entry name" value="ABC_TM1F"/>
    <property type="match status" value="1"/>
</dbReference>
<evidence type="ECO:0000313" key="9">
    <source>
        <dbReference type="EMBL" id="CAF4411693.1"/>
    </source>
</evidence>
<evidence type="ECO:0000256" key="4">
    <source>
        <dbReference type="ARBA" id="ARBA00022840"/>
    </source>
</evidence>
<feature type="domain" description="ABC transmembrane type-1" evidence="8">
    <location>
        <begin position="1"/>
        <end position="114"/>
    </location>
</feature>
<proteinExistence type="predicted"/>
<keyword evidence="2 7" id="KW-0812">Transmembrane</keyword>
<organism evidence="9 10">
    <name type="scientific">Adineta steineri</name>
    <dbReference type="NCBI Taxonomy" id="433720"/>
    <lineage>
        <taxon>Eukaryota</taxon>
        <taxon>Metazoa</taxon>
        <taxon>Spiralia</taxon>
        <taxon>Gnathifera</taxon>
        <taxon>Rotifera</taxon>
        <taxon>Eurotatoria</taxon>
        <taxon>Bdelloidea</taxon>
        <taxon>Adinetida</taxon>
        <taxon>Adinetidae</taxon>
        <taxon>Adineta</taxon>
    </lineage>
</organism>
<dbReference type="InterPro" id="IPR036640">
    <property type="entry name" value="ABC1_TM_sf"/>
</dbReference>
<accession>A0A820PXR1</accession>
<keyword evidence="5 7" id="KW-1133">Transmembrane helix</keyword>
<feature type="transmembrane region" description="Helical" evidence="7">
    <location>
        <begin position="88"/>
        <end position="109"/>
    </location>
</feature>
<reference evidence="9" key="1">
    <citation type="submission" date="2021-02" db="EMBL/GenBank/DDBJ databases">
        <authorList>
            <person name="Nowell W R."/>
        </authorList>
    </citation>
    <scope>NUCLEOTIDE SEQUENCE</scope>
</reference>
<keyword evidence="6 7" id="KW-0472">Membrane</keyword>
<sequence length="114" mass="12986">MKVKDERIKTMNEILNGIRVLKLYAWEMAFIRSITHIRDKELQYIRRKAIVSAISNILWTFTPILVGITTFATYVLSSETNVLTADKAFVSLALFNLLRGPLVVFPNVISSVVE</sequence>
<evidence type="ECO:0000256" key="3">
    <source>
        <dbReference type="ARBA" id="ARBA00022741"/>
    </source>
</evidence>
<evidence type="ECO:0000313" key="10">
    <source>
        <dbReference type="Proteomes" id="UP000663881"/>
    </source>
</evidence>
<dbReference type="Proteomes" id="UP000663881">
    <property type="component" value="Unassembled WGS sequence"/>
</dbReference>
<dbReference type="SUPFAM" id="SSF90123">
    <property type="entry name" value="ABC transporter transmembrane region"/>
    <property type="match status" value="1"/>
</dbReference>
<evidence type="ECO:0000256" key="1">
    <source>
        <dbReference type="ARBA" id="ARBA00022448"/>
    </source>
</evidence>
<keyword evidence="1" id="KW-0813">Transport</keyword>
<feature type="non-terminal residue" evidence="9">
    <location>
        <position position="114"/>
    </location>
</feature>
<feature type="transmembrane region" description="Helical" evidence="7">
    <location>
        <begin position="50"/>
        <end position="76"/>
    </location>
</feature>
<protein>
    <recommendedName>
        <fullName evidence="8">ABC transmembrane type-1 domain-containing protein</fullName>
    </recommendedName>
</protein>
<dbReference type="GO" id="GO:0140359">
    <property type="term" value="F:ABC-type transporter activity"/>
    <property type="evidence" value="ECO:0007669"/>
    <property type="project" value="InterPro"/>
</dbReference>
<comment type="caution">
    <text evidence="9">The sequence shown here is derived from an EMBL/GenBank/DDBJ whole genome shotgun (WGS) entry which is preliminary data.</text>
</comment>
<dbReference type="Pfam" id="PF00664">
    <property type="entry name" value="ABC_membrane"/>
    <property type="match status" value="1"/>
</dbReference>
<keyword evidence="4" id="KW-0067">ATP-binding</keyword>
<dbReference type="PANTHER" id="PTHR24223">
    <property type="entry name" value="ATP-BINDING CASSETTE SUB-FAMILY C"/>
    <property type="match status" value="1"/>
</dbReference>